<dbReference type="PANTHER" id="PTHR46637">
    <property type="entry name" value="TIS1421-TRANSPOSASE PROTEIN A"/>
    <property type="match status" value="1"/>
</dbReference>
<name>A0ABW9FBC3_9NOCA</name>
<dbReference type="Pfam" id="PF13340">
    <property type="entry name" value="DUF4096"/>
    <property type="match status" value="1"/>
</dbReference>
<gene>
    <name evidence="2" type="ORF">ABEU20_000630</name>
</gene>
<reference evidence="2 3" key="1">
    <citation type="submission" date="2023-11" db="EMBL/GenBank/DDBJ databases">
        <authorList>
            <person name="Val-Calvo J."/>
            <person name="Scortti M."/>
            <person name="Vazquez-Boland J."/>
        </authorList>
    </citation>
    <scope>NUCLEOTIDE SEQUENCE [LARGE SCALE GENOMIC DNA]</scope>
    <source>
        <strain evidence="2 3">PAM 2766</strain>
    </source>
</reference>
<proteinExistence type="predicted"/>
<organism evidence="2 3">
    <name type="scientific">Rhodococcus parequi</name>
    <dbReference type="NCBI Taxonomy" id="3137122"/>
    <lineage>
        <taxon>Bacteria</taxon>
        <taxon>Bacillati</taxon>
        <taxon>Actinomycetota</taxon>
        <taxon>Actinomycetes</taxon>
        <taxon>Mycobacteriales</taxon>
        <taxon>Nocardiaceae</taxon>
        <taxon>Rhodococcus</taxon>
    </lineage>
</organism>
<dbReference type="RefSeq" id="WP_041674480.1">
    <property type="nucleotide sequence ID" value="NZ_JBDLNV010000001.1"/>
</dbReference>
<dbReference type="GeneID" id="65498182"/>
<evidence type="ECO:0000313" key="3">
    <source>
        <dbReference type="Proteomes" id="UP001629745"/>
    </source>
</evidence>
<comment type="caution">
    <text evidence="2">The sequence shown here is derived from an EMBL/GenBank/DDBJ whole genome shotgun (WGS) entry which is preliminary data.</text>
</comment>
<feature type="domain" description="Insertion element IS402-like" evidence="1">
    <location>
        <begin position="7"/>
        <end position="79"/>
    </location>
</feature>
<dbReference type="EMBL" id="JBDLNV010000001">
    <property type="protein sequence ID" value="MFM1722085.1"/>
    <property type="molecule type" value="Genomic_DNA"/>
</dbReference>
<accession>A0ABW9FBC3</accession>
<dbReference type="InterPro" id="IPR025161">
    <property type="entry name" value="IS402-like_dom"/>
</dbReference>
<dbReference type="InterPro" id="IPR052909">
    <property type="entry name" value="Transposase_6_like"/>
</dbReference>
<evidence type="ECO:0000313" key="2">
    <source>
        <dbReference type="EMBL" id="MFM1722085.1"/>
    </source>
</evidence>
<dbReference type="Proteomes" id="UP001629745">
    <property type="component" value="Unassembled WGS sequence"/>
</dbReference>
<dbReference type="PANTHER" id="PTHR46637:SF1">
    <property type="entry name" value="BLL5188 PROTEIN"/>
    <property type="match status" value="1"/>
</dbReference>
<evidence type="ECO:0000259" key="1">
    <source>
        <dbReference type="Pfam" id="PF13340"/>
    </source>
</evidence>
<protein>
    <submittedName>
        <fullName evidence="2">IS5/IS1182 family transposase</fullName>
    </submittedName>
</protein>
<keyword evidence="3" id="KW-1185">Reference proteome</keyword>
<sequence length="131" mass="15076">MTRLQVLSDEQWESISDSLPIRTGRRGRPFSDARTMVKGVVYWYRCGIAWRDVPKVFGPWQRIWTWHRRLADDGTWDRVLQRLLTAADASGKIDLAVSLDSTIARAHQHASNTTRHTGGWVELRESFGRVA</sequence>